<dbReference type="SUPFAM" id="SSF53041">
    <property type="entry name" value="Resolvase-like"/>
    <property type="match status" value="1"/>
</dbReference>
<dbReference type="Gene3D" id="3.40.50.1390">
    <property type="entry name" value="Resolvase, N-terminal catalytic domain"/>
    <property type="match status" value="1"/>
</dbReference>
<dbReference type="InterPro" id="IPR050639">
    <property type="entry name" value="SSR_resolvase"/>
</dbReference>
<dbReference type="CDD" id="cd00338">
    <property type="entry name" value="Ser_Recombinase"/>
    <property type="match status" value="1"/>
</dbReference>
<dbReference type="PROSITE" id="PS51736">
    <property type="entry name" value="RECOMBINASES_3"/>
    <property type="match status" value="1"/>
</dbReference>
<evidence type="ECO:0000256" key="1">
    <source>
        <dbReference type="ARBA" id="ARBA00023125"/>
    </source>
</evidence>
<sequence>MTSKAVIYYRVSREKQAQSGLGLEAQAAAVTTFVRQRGLEAVAEYTEVETGTSKKRRTEIFKAIEHAQREGAILLIAKLDRLSRNLHFVSGLLESGVKFTAVDMPEANNLTIQLMAVMAEHEAKSISTRTKEALQAAKARGVRLGSPNPLTDDVRAKGREAVSRGFRDAYRRDYGYIYLMRERGLALRTIATRLNEEGHRTRSGSLWTAVQVSRVLAKLGPTPPHSHEQFL</sequence>
<evidence type="ECO:0000313" key="4">
    <source>
        <dbReference type="EMBL" id="MDP9766633.1"/>
    </source>
</evidence>
<protein>
    <submittedName>
        <fullName evidence="4">DNA invertase Pin-like site-specific DNA recombinase</fullName>
    </submittedName>
</protein>
<gene>
    <name evidence="4" type="ORF">QO006_004105</name>
</gene>
<evidence type="ECO:0000313" key="5">
    <source>
        <dbReference type="Proteomes" id="UP001232163"/>
    </source>
</evidence>
<comment type="caution">
    <text evidence="4">The sequence shown here is derived from an EMBL/GenBank/DDBJ whole genome shotgun (WGS) entry which is preliminary data.</text>
</comment>
<proteinExistence type="predicted"/>
<dbReference type="RefSeq" id="WP_307470130.1">
    <property type="nucleotide sequence ID" value="NZ_JAURUR010000044.1"/>
</dbReference>
<dbReference type="Proteomes" id="UP001232163">
    <property type="component" value="Unassembled WGS sequence"/>
</dbReference>
<dbReference type="Pfam" id="PF00239">
    <property type="entry name" value="Resolvase"/>
    <property type="match status" value="1"/>
</dbReference>
<dbReference type="PANTHER" id="PTHR30461:SF2">
    <property type="entry name" value="SERINE RECOMBINASE PINE-RELATED"/>
    <property type="match status" value="1"/>
</dbReference>
<dbReference type="SMART" id="SM00857">
    <property type="entry name" value="Resolvase"/>
    <property type="match status" value="1"/>
</dbReference>
<dbReference type="InterPro" id="IPR036162">
    <property type="entry name" value="Resolvase-like_N_sf"/>
</dbReference>
<organism evidence="4 5">
    <name type="scientific">Deinococcus enclensis</name>
    <dbReference type="NCBI Taxonomy" id="1049582"/>
    <lineage>
        <taxon>Bacteria</taxon>
        <taxon>Thermotogati</taxon>
        <taxon>Deinococcota</taxon>
        <taxon>Deinococci</taxon>
        <taxon>Deinococcales</taxon>
        <taxon>Deinococcaceae</taxon>
        <taxon>Deinococcus</taxon>
    </lineage>
</organism>
<name>A0ABT9MJ60_9DEIO</name>
<evidence type="ECO:0000256" key="2">
    <source>
        <dbReference type="ARBA" id="ARBA00023172"/>
    </source>
</evidence>
<dbReference type="PANTHER" id="PTHR30461">
    <property type="entry name" value="DNA-INVERTASE FROM LAMBDOID PROPHAGE"/>
    <property type="match status" value="1"/>
</dbReference>
<dbReference type="InterPro" id="IPR006119">
    <property type="entry name" value="Resolv_N"/>
</dbReference>
<accession>A0ABT9MJ60</accession>
<reference evidence="4 5" key="1">
    <citation type="submission" date="2023-07" db="EMBL/GenBank/DDBJ databases">
        <title>Genomic Encyclopedia of Type Strains, Phase IV (KMG-IV): sequencing the most valuable type-strain genomes for metagenomic binning, comparative biology and taxonomic classification.</title>
        <authorList>
            <person name="Goeker M."/>
        </authorList>
    </citation>
    <scope>NUCLEOTIDE SEQUENCE [LARGE SCALE GENOMIC DNA]</scope>
    <source>
        <strain evidence="4 5">NIO-1023</strain>
    </source>
</reference>
<keyword evidence="5" id="KW-1185">Reference proteome</keyword>
<keyword evidence="2" id="KW-0233">DNA recombination</keyword>
<keyword evidence="1" id="KW-0238">DNA-binding</keyword>
<evidence type="ECO:0000259" key="3">
    <source>
        <dbReference type="PROSITE" id="PS51736"/>
    </source>
</evidence>
<dbReference type="EMBL" id="JAURUR010000044">
    <property type="protein sequence ID" value="MDP9766633.1"/>
    <property type="molecule type" value="Genomic_DNA"/>
</dbReference>
<feature type="domain" description="Resolvase/invertase-type recombinase catalytic" evidence="3">
    <location>
        <begin position="4"/>
        <end position="141"/>
    </location>
</feature>